<dbReference type="Gene3D" id="3.40.50.2300">
    <property type="match status" value="1"/>
</dbReference>
<name>A0A7I8DAP6_9BACL</name>
<dbReference type="PROSITE" id="PS50110">
    <property type="entry name" value="RESPONSE_REGULATORY"/>
    <property type="match status" value="1"/>
</dbReference>
<feature type="domain" description="Response regulatory" evidence="2">
    <location>
        <begin position="6"/>
        <end position="125"/>
    </location>
</feature>
<organism evidence="4 5">
    <name type="scientific">Effusibacillus dendaii</name>
    <dbReference type="NCBI Taxonomy" id="2743772"/>
    <lineage>
        <taxon>Bacteria</taxon>
        <taxon>Bacillati</taxon>
        <taxon>Bacillota</taxon>
        <taxon>Bacilli</taxon>
        <taxon>Bacillales</taxon>
        <taxon>Alicyclobacillaceae</taxon>
        <taxon>Effusibacillus</taxon>
    </lineage>
</organism>
<keyword evidence="4" id="KW-0238">DNA-binding</keyword>
<dbReference type="SMART" id="SM00850">
    <property type="entry name" value="LytTR"/>
    <property type="match status" value="1"/>
</dbReference>
<dbReference type="Pfam" id="PF04397">
    <property type="entry name" value="LytTR"/>
    <property type="match status" value="1"/>
</dbReference>
<dbReference type="Gene3D" id="2.40.50.1020">
    <property type="entry name" value="LytTr DNA-binding domain"/>
    <property type="match status" value="1"/>
</dbReference>
<dbReference type="InterPro" id="IPR046947">
    <property type="entry name" value="LytR-like"/>
</dbReference>
<dbReference type="AlphaFoldDB" id="A0A7I8DAP6"/>
<evidence type="ECO:0000256" key="1">
    <source>
        <dbReference type="PROSITE-ProRule" id="PRU00169"/>
    </source>
</evidence>
<evidence type="ECO:0000259" key="2">
    <source>
        <dbReference type="PROSITE" id="PS50110"/>
    </source>
</evidence>
<dbReference type="SUPFAM" id="SSF52172">
    <property type="entry name" value="CheY-like"/>
    <property type="match status" value="1"/>
</dbReference>
<protein>
    <submittedName>
        <fullName evidence="4">DNA-binding response regulator</fullName>
    </submittedName>
</protein>
<evidence type="ECO:0000313" key="5">
    <source>
        <dbReference type="Proteomes" id="UP000593802"/>
    </source>
</evidence>
<reference evidence="4 5" key="1">
    <citation type="submission" date="2020-08" db="EMBL/GenBank/DDBJ databases">
        <title>Complete Genome Sequence of Effusibacillus dendaii Strain skT53, Isolated from Farmland soil.</title>
        <authorList>
            <person name="Konishi T."/>
            <person name="Kawasaki H."/>
        </authorList>
    </citation>
    <scope>NUCLEOTIDE SEQUENCE [LARGE SCALE GENOMIC DNA]</scope>
    <source>
        <strain evidence="5">skT53</strain>
    </source>
</reference>
<dbReference type="PANTHER" id="PTHR37299">
    <property type="entry name" value="TRANSCRIPTIONAL REGULATOR-RELATED"/>
    <property type="match status" value="1"/>
</dbReference>
<dbReference type="GO" id="GO:0003677">
    <property type="term" value="F:DNA binding"/>
    <property type="evidence" value="ECO:0007669"/>
    <property type="project" value="UniProtKB-KW"/>
</dbReference>
<dbReference type="InterPro" id="IPR007492">
    <property type="entry name" value="LytTR_DNA-bd_dom"/>
</dbReference>
<dbReference type="PROSITE" id="PS50930">
    <property type="entry name" value="HTH_LYTTR"/>
    <property type="match status" value="1"/>
</dbReference>
<dbReference type="CDD" id="cd17532">
    <property type="entry name" value="REC_LytTR_AlgR-like"/>
    <property type="match status" value="1"/>
</dbReference>
<evidence type="ECO:0000259" key="3">
    <source>
        <dbReference type="PROSITE" id="PS50930"/>
    </source>
</evidence>
<sequence>MYMKIRAMIGEDERLAREELTYLIQHHDDFILCPSAENGKQLLELYHQYRPDVIFLDIHMPLLSGMETAKELVALSNKTGDRPPILVFTTAYDEYALQAFGVEAIDYLLKPYDLQRFNKALSRVRKQFSFDQQQSSNPLISDISNPLPRSSKLLIEDGEKVVVLTPEAILYAVRTDRLIEIYTDKEKIQTRMTLQELEERVKGFSFFRPHRSYLVNLEYIHEITPWFNGAYNIILKNKEKTKIPVSRSTAKTLFRILQE</sequence>
<dbReference type="Pfam" id="PF00072">
    <property type="entry name" value="Response_reg"/>
    <property type="match status" value="1"/>
</dbReference>
<feature type="modified residue" description="4-aspartylphosphate" evidence="1">
    <location>
        <position position="57"/>
    </location>
</feature>
<dbReference type="SMART" id="SM00448">
    <property type="entry name" value="REC"/>
    <property type="match status" value="1"/>
</dbReference>
<proteinExistence type="predicted"/>
<dbReference type="GO" id="GO:0000156">
    <property type="term" value="F:phosphorelay response regulator activity"/>
    <property type="evidence" value="ECO:0007669"/>
    <property type="project" value="InterPro"/>
</dbReference>
<dbReference type="InterPro" id="IPR011006">
    <property type="entry name" value="CheY-like_superfamily"/>
</dbReference>
<accession>A0A7I8DAP6</accession>
<keyword evidence="1" id="KW-0597">Phosphoprotein</keyword>
<dbReference type="InterPro" id="IPR001789">
    <property type="entry name" value="Sig_transdc_resp-reg_receiver"/>
</dbReference>
<dbReference type="EMBL" id="AP023366">
    <property type="protein sequence ID" value="BCJ87263.1"/>
    <property type="molecule type" value="Genomic_DNA"/>
</dbReference>
<feature type="domain" description="HTH LytTR-type" evidence="3">
    <location>
        <begin position="153"/>
        <end position="259"/>
    </location>
</feature>
<gene>
    <name evidence="4" type="ORF">skT53_22480</name>
</gene>
<dbReference type="PANTHER" id="PTHR37299:SF1">
    <property type="entry name" value="STAGE 0 SPORULATION PROTEIN A HOMOLOG"/>
    <property type="match status" value="1"/>
</dbReference>
<dbReference type="Proteomes" id="UP000593802">
    <property type="component" value="Chromosome"/>
</dbReference>
<dbReference type="KEGG" id="eff:skT53_22480"/>
<evidence type="ECO:0000313" key="4">
    <source>
        <dbReference type="EMBL" id="BCJ87263.1"/>
    </source>
</evidence>
<keyword evidence="5" id="KW-1185">Reference proteome</keyword>